<protein>
    <submittedName>
        <fullName evidence="1">Uncharacterized protein</fullName>
    </submittedName>
</protein>
<dbReference type="EMBL" id="UZAI01001358">
    <property type="protein sequence ID" value="VDO61023.1"/>
    <property type="molecule type" value="Genomic_DNA"/>
</dbReference>
<evidence type="ECO:0000313" key="1">
    <source>
        <dbReference type="EMBL" id="VDO61023.1"/>
    </source>
</evidence>
<dbReference type="AlphaFoldDB" id="A0A183LKJ0"/>
<reference evidence="1 2" key="1">
    <citation type="submission" date="2018-11" db="EMBL/GenBank/DDBJ databases">
        <authorList>
            <consortium name="Pathogen Informatics"/>
        </authorList>
    </citation>
    <scope>NUCLEOTIDE SEQUENCE [LARGE SCALE GENOMIC DNA]</scope>
    <source>
        <strain evidence="1 2">Zambia</strain>
    </source>
</reference>
<proteinExistence type="predicted"/>
<organism evidence="1 2">
    <name type="scientific">Schistosoma margrebowiei</name>
    <dbReference type="NCBI Taxonomy" id="48269"/>
    <lineage>
        <taxon>Eukaryota</taxon>
        <taxon>Metazoa</taxon>
        <taxon>Spiralia</taxon>
        <taxon>Lophotrochozoa</taxon>
        <taxon>Platyhelminthes</taxon>
        <taxon>Trematoda</taxon>
        <taxon>Digenea</taxon>
        <taxon>Strigeidida</taxon>
        <taxon>Schistosomatoidea</taxon>
        <taxon>Schistosomatidae</taxon>
        <taxon>Schistosoma</taxon>
    </lineage>
</organism>
<sequence>MQLRAQNQLEDLNVADDLALLSHTYEQMHTKTTRVAAAFASIGLSIHKGKSMILKYNTENTNPITHDGEALEDVESFT</sequence>
<accession>A0A183LKJ0</accession>
<keyword evidence="2" id="KW-1185">Reference proteome</keyword>
<name>A0A183LKJ0_9TREM</name>
<gene>
    <name evidence="1" type="ORF">SMRZ_LOCUS4315</name>
</gene>
<dbReference type="Proteomes" id="UP000277204">
    <property type="component" value="Unassembled WGS sequence"/>
</dbReference>
<evidence type="ECO:0000313" key="2">
    <source>
        <dbReference type="Proteomes" id="UP000277204"/>
    </source>
</evidence>